<dbReference type="CDD" id="cd24079">
    <property type="entry name" value="ASKHA_NBD_PG1100-like"/>
    <property type="match status" value="1"/>
</dbReference>
<dbReference type="EMBL" id="QENZ01000003">
    <property type="protein sequence ID" value="PVX51728.1"/>
    <property type="molecule type" value="Genomic_DNA"/>
</dbReference>
<comment type="caution">
    <text evidence="1">The sequence shown here is derived from an EMBL/GenBank/DDBJ whole genome shotgun (WGS) entry which is preliminary data.</text>
</comment>
<dbReference type="InterPro" id="IPR043129">
    <property type="entry name" value="ATPase_NBD"/>
</dbReference>
<protein>
    <recommendedName>
        <fullName evidence="3">N-acetylglucosamine kinase-like BadF-type ATPase</fullName>
    </recommendedName>
</protein>
<dbReference type="InterPro" id="IPR052519">
    <property type="entry name" value="Euk-type_GlcNAc_Kinase"/>
</dbReference>
<evidence type="ECO:0000313" key="1">
    <source>
        <dbReference type="EMBL" id="PVX51728.1"/>
    </source>
</evidence>
<evidence type="ECO:0000313" key="2">
    <source>
        <dbReference type="Proteomes" id="UP000251835"/>
    </source>
</evidence>
<dbReference type="PANTHER" id="PTHR43190">
    <property type="entry name" value="N-ACETYL-D-GLUCOSAMINE KINASE"/>
    <property type="match status" value="1"/>
</dbReference>
<dbReference type="OrthoDB" id="871343at2"/>
<dbReference type="Proteomes" id="UP000251835">
    <property type="component" value="Unassembled WGS sequence"/>
</dbReference>
<dbReference type="Gene3D" id="1.10.720.160">
    <property type="match status" value="1"/>
</dbReference>
<dbReference type="AlphaFoldDB" id="A0A7L4UPN0"/>
<gene>
    <name evidence="1" type="ORF">C7377_0013</name>
</gene>
<dbReference type="Gene3D" id="3.30.420.40">
    <property type="match status" value="2"/>
</dbReference>
<accession>A0A7L4UPN0</accession>
<organism evidence="1 2">
    <name type="scientific">Balneicella halophila</name>
    <dbReference type="NCBI Taxonomy" id="1537566"/>
    <lineage>
        <taxon>Bacteria</taxon>
        <taxon>Pseudomonadati</taxon>
        <taxon>Bacteroidota</taxon>
        <taxon>Bacteroidia</taxon>
        <taxon>Bacteroidales</taxon>
        <taxon>Balneicellaceae</taxon>
        <taxon>Balneicella</taxon>
    </lineage>
</organism>
<keyword evidence="2" id="KW-1185">Reference proteome</keyword>
<name>A0A7L4UPN0_BALHA</name>
<reference evidence="1 2" key="1">
    <citation type="submission" date="2018-05" db="EMBL/GenBank/DDBJ databases">
        <title>Genomic Encyclopedia of Type Strains, Phase IV (KMG-IV): sequencing the most valuable type-strain genomes for metagenomic binning, comparative biology and taxonomic classification.</title>
        <authorList>
            <person name="Goeker M."/>
        </authorList>
    </citation>
    <scope>NUCLEOTIDE SEQUENCE [LARGE SCALE GENOMIC DNA]</scope>
    <source>
        <strain evidence="1 2">DSM 28579</strain>
    </source>
</reference>
<sequence>MKLIADSGSTKTDWILTNQGKRVHKITTQGINPFYQNTEQVTAILENELLPELGNESPNNLFFYGAGCSFEDKKEILATAFKNVWGHELGLSLNSDLIAAARALFGDTEGIACILGTGSNSCHWDGSAIVTNVPPLGYILGDEGSGAVLGKLLIADLLKNQLPHELRNKFYAKYNVCYEDLMAEVYKKPFPNRSLASYTYFISENIHEESMYHLVQTAFTSFVKRNLSQYPKQLTVGFVGSIANAFEPVLVEVLTKQGFTVGKFIQSPIEALEDYHA</sequence>
<dbReference type="SUPFAM" id="SSF53067">
    <property type="entry name" value="Actin-like ATPase domain"/>
    <property type="match status" value="2"/>
</dbReference>
<dbReference type="PANTHER" id="PTHR43190:SF3">
    <property type="entry name" value="N-ACETYL-D-GLUCOSAMINE KINASE"/>
    <property type="match status" value="1"/>
</dbReference>
<evidence type="ECO:0008006" key="3">
    <source>
        <dbReference type="Google" id="ProtNLM"/>
    </source>
</evidence>
<dbReference type="RefSeq" id="WP_116495305.1">
    <property type="nucleotide sequence ID" value="NZ_QENZ01000003.1"/>
</dbReference>
<proteinExistence type="predicted"/>